<keyword evidence="3" id="KW-1185">Reference proteome</keyword>
<reference evidence="2 3" key="1">
    <citation type="submission" date="2019-04" db="EMBL/GenBank/DDBJ databases">
        <title>Fungal friends and foes A comparative genomics study of 23 Aspergillus species from section Flavi.</title>
        <authorList>
            <consortium name="DOE Joint Genome Institute"/>
            <person name="Kjaerbolling I."/>
            <person name="Vesth T.C."/>
            <person name="Frisvad J.C."/>
            <person name="Nybo J.L."/>
            <person name="Theobald S."/>
            <person name="Kildgaard S."/>
            <person name="Petersen T.I."/>
            <person name="Kuo A."/>
            <person name="Sato A."/>
            <person name="Lyhne E.K."/>
            <person name="Kogle M.E."/>
            <person name="Wiebenga A."/>
            <person name="Kun R.S."/>
            <person name="Lubbers R.J."/>
            <person name="Makela M.R."/>
            <person name="Barry K."/>
            <person name="Chovatia M."/>
            <person name="Clum A."/>
            <person name="Daum C."/>
            <person name="Haridas S."/>
            <person name="He G."/>
            <person name="LaButti K."/>
            <person name="Lipzen A."/>
            <person name="Mondo S."/>
            <person name="Pangilinan J."/>
            <person name="Riley R."/>
            <person name="Salamov A."/>
            <person name="Simmons B.A."/>
            <person name="Magnuson J.K."/>
            <person name="Henrissat B."/>
            <person name="Mortensen U.H."/>
            <person name="Larsen T.O."/>
            <person name="De vries R.P."/>
            <person name="Grigoriev I.V."/>
            <person name="Machida M."/>
            <person name="Baker S.E."/>
            <person name="Andersen M.R."/>
        </authorList>
    </citation>
    <scope>NUCLEOTIDE SEQUENCE [LARGE SCALE GENOMIC DNA]</scope>
    <source>
        <strain evidence="2 3">CBS 117635</strain>
    </source>
</reference>
<name>A0A5N6IT09_9EURO</name>
<dbReference type="AlphaFoldDB" id="A0A5N6IT09"/>
<dbReference type="EMBL" id="ML732846">
    <property type="protein sequence ID" value="KAB8269465.1"/>
    <property type="molecule type" value="Genomic_DNA"/>
</dbReference>
<gene>
    <name evidence="2" type="ORF">BDV30DRAFT_242389</name>
</gene>
<protein>
    <submittedName>
        <fullName evidence="2">Uncharacterized protein</fullName>
    </submittedName>
</protein>
<sequence>MAFPRSIITSAVTGFQRNRAAIASTAGVVGGTCLTVRALQWAKGTPYQPVENEETAYSDLKLGWHEVVSEEDMKYARTKHPGHTPYKAPTSPWWSRD</sequence>
<dbReference type="Proteomes" id="UP000326289">
    <property type="component" value="Unassembled WGS sequence"/>
</dbReference>
<organism evidence="2 3">
    <name type="scientific">Aspergillus minisclerotigenes</name>
    <dbReference type="NCBI Taxonomy" id="656917"/>
    <lineage>
        <taxon>Eukaryota</taxon>
        <taxon>Fungi</taxon>
        <taxon>Dikarya</taxon>
        <taxon>Ascomycota</taxon>
        <taxon>Pezizomycotina</taxon>
        <taxon>Eurotiomycetes</taxon>
        <taxon>Eurotiomycetidae</taxon>
        <taxon>Eurotiales</taxon>
        <taxon>Aspergillaceae</taxon>
        <taxon>Aspergillus</taxon>
        <taxon>Aspergillus subgen. Circumdati</taxon>
    </lineage>
</organism>
<evidence type="ECO:0000256" key="1">
    <source>
        <dbReference type="SAM" id="MobiDB-lite"/>
    </source>
</evidence>
<evidence type="ECO:0000313" key="2">
    <source>
        <dbReference type="EMBL" id="KAB8269465.1"/>
    </source>
</evidence>
<feature type="region of interest" description="Disordered" evidence="1">
    <location>
        <begin position="75"/>
        <end position="97"/>
    </location>
</feature>
<accession>A0A5N6IT09</accession>
<proteinExistence type="predicted"/>
<evidence type="ECO:0000313" key="3">
    <source>
        <dbReference type="Proteomes" id="UP000326289"/>
    </source>
</evidence>